<dbReference type="KEGG" id="vg:80536503"/>
<dbReference type="Pfam" id="PF02495">
    <property type="entry name" value="TGBp3"/>
    <property type="match status" value="1"/>
</dbReference>
<proteinExistence type="inferred from homology"/>
<keyword evidence="10" id="KW-1038">Host endoplasmic reticulum</keyword>
<evidence type="ECO:0000313" key="16">
    <source>
        <dbReference type="Proteomes" id="UP000677266"/>
    </source>
</evidence>
<evidence type="ECO:0000256" key="9">
    <source>
        <dbReference type="ARBA" id="ARBA00023136"/>
    </source>
</evidence>
<comment type="similarity">
    <text evidence="2">Belongs to the Tymovirales TGBp3 protein family.</text>
</comment>
<keyword evidence="5 14" id="KW-0812">Transmembrane</keyword>
<evidence type="ECO:0000256" key="4">
    <source>
        <dbReference type="ARBA" id="ARBA00022448"/>
    </source>
</evidence>
<evidence type="ECO:0000256" key="5">
    <source>
        <dbReference type="ARBA" id="ARBA00022692"/>
    </source>
</evidence>
<accession>A0A5C1IVR0</accession>
<name>A0A5C1IVR0_9VIRU</name>
<evidence type="ECO:0000256" key="1">
    <source>
        <dbReference type="ARBA" id="ARBA00004625"/>
    </source>
</evidence>
<comment type="subcellular location">
    <subcellularLocation>
        <location evidence="1">Host endoplasmic reticulum membrane</location>
    </subcellularLocation>
</comment>
<evidence type="ECO:0000313" key="15">
    <source>
        <dbReference type="EMBL" id="QEM20971.1"/>
    </source>
</evidence>
<evidence type="ECO:0000256" key="8">
    <source>
        <dbReference type="ARBA" id="ARBA00023031"/>
    </source>
</evidence>
<reference evidence="15" key="1">
    <citation type="submission" date="2019-06" db="EMBL/GenBank/DDBJ databases">
        <authorList>
            <person name="Camelo Garcia V.M."/>
            <person name="Nagata T."/>
            <person name="Silva J.M.F."/>
            <person name="Rezende J.A.M."/>
        </authorList>
    </citation>
    <scope>NUCLEOTIDE SEQUENCE</scope>
    <source>
        <strain evidence="15">BR</strain>
    </source>
</reference>
<dbReference type="InterPro" id="IPR003411">
    <property type="entry name" value="TGBp3"/>
</dbReference>
<keyword evidence="9 14" id="KW-0472">Membrane</keyword>
<evidence type="ECO:0000256" key="14">
    <source>
        <dbReference type="SAM" id="Phobius"/>
    </source>
</evidence>
<feature type="transmembrane region" description="Helical" evidence="14">
    <location>
        <begin position="24"/>
        <end position="44"/>
    </location>
</feature>
<dbReference type="Proteomes" id="UP000677266">
    <property type="component" value="Segment"/>
</dbReference>
<evidence type="ECO:0000256" key="11">
    <source>
        <dbReference type="ARBA" id="ARBA00025270"/>
    </source>
</evidence>
<evidence type="ECO:0000256" key="6">
    <source>
        <dbReference type="ARBA" id="ARBA00022870"/>
    </source>
</evidence>
<comment type="function">
    <text evidence="11">Plays a role in viral cell-to-cell propagation, by facilitating genome transport to neighboring plant cells through plasmosdesmata. May induce the formation of granular vesicles derived from the Endoplasmic reticulum, which align on actin filaments.</text>
</comment>
<reference evidence="15" key="2">
    <citation type="journal article" date="2020" name="Arch. Virol.">
        <title>Near-complete genome sequence and biological properties of an allexivirus found in Senna rizzinii in Brazil.</title>
        <authorList>
            <person name="Alves T.M."/>
            <person name="de Novaes Q.S."/>
            <person name="de Paula A."/>
            <person name="Camelo-Garcia V.M."/>
            <person name="Nagata T."/>
            <person name="Silva J.M.F."/>
            <person name="Rezende J.A.M."/>
            <person name="Kitajima E.W."/>
        </authorList>
    </citation>
    <scope>NUCLEOTIDE SEQUENCE</scope>
    <source>
        <strain evidence="15">BR</strain>
    </source>
</reference>
<keyword evidence="7 14" id="KW-1133">Transmembrane helix</keyword>
<keyword evidence="8" id="KW-0916">Viral movement protein</keyword>
<feature type="region of interest" description="Disordered" evidence="13">
    <location>
        <begin position="1"/>
        <end position="24"/>
    </location>
</feature>
<dbReference type="EMBL" id="MN031278">
    <property type="protein sequence ID" value="QEM20971.1"/>
    <property type="molecule type" value="Genomic_RNA"/>
</dbReference>
<keyword evidence="4" id="KW-0813">Transport</keyword>
<dbReference type="GeneID" id="80536503"/>
<keyword evidence="6" id="KW-1043">Host membrane</keyword>
<evidence type="ECO:0000256" key="12">
    <source>
        <dbReference type="ARBA" id="ARBA00033148"/>
    </source>
</evidence>
<organism evidence="15 16">
    <name type="scientific">Senna severe yellow mosaic virus</name>
    <dbReference type="NCBI Taxonomy" id="742819"/>
    <lineage>
        <taxon>Viruses</taxon>
        <taxon>Riboviria</taxon>
        <taxon>Orthornavirae</taxon>
        <taxon>Kitrinoviricota</taxon>
        <taxon>Alsuviricetes</taxon>
        <taxon>Tymovirales</taxon>
        <taxon>Alphaflexiviridae</taxon>
        <taxon>Allexivirus</taxon>
        <taxon>Allexivirus sennae</taxon>
    </lineage>
</organism>
<dbReference type="GO" id="GO:0046740">
    <property type="term" value="P:transport of virus in host, cell to cell"/>
    <property type="evidence" value="ECO:0007669"/>
    <property type="project" value="UniProtKB-KW"/>
</dbReference>
<evidence type="ECO:0000256" key="13">
    <source>
        <dbReference type="SAM" id="MobiDB-lite"/>
    </source>
</evidence>
<evidence type="ECO:0000256" key="2">
    <source>
        <dbReference type="ARBA" id="ARBA00010355"/>
    </source>
</evidence>
<keyword evidence="16" id="KW-1185">Reference proteome</keyword>
<dbReference type="GO" id="GO:0044167">
    <property type="term" value="C:host cell endoplasmic reticulum membrane"/>
    <property type="evidence" value="ECO:0007669"/>
    <property type="project" value="UniProtKB-SubCell"/>
</dbReference>
<dbReference type="RefSeq" id="YP_010798343.1">
    <property type="nucleotide sequence ID" value="NC_076419.1"/>
</dbReference>
<sequence>MQAPICDRTTATHTTSGPSSQSSWSPLLLSLVVACSAILTLFVCTKLSRVTPGCQIIITGHSVSITGCENTPVADIVRAFSWSSNASLQ</sequence>
<evidence type="ECO:0000256" key="7">
    <source>
        <dbReference type="ARBA" id="ARBA00022989"/>
    </source>
</evidence>
<evidence type="ECO:0000256" key="10">
    <source>
        <dbReference type="ARBA" id="ARBA00023184"/>
    </source>
</evidence>
<protein>
    <recommendedName>
        <fullName evidence="3">Movement protein TGBp3</fullName>
    </recommendedName>
    <alternativeName>
        <fullName evidence="12">Triple gene block 3 protein</fullName>
    </alternativeName>
</protein>
<evidence type="ECO:0000256" key="3">
    <source>
        <dbReference type="ARBA" id="ARBA00013812"/>
    </source>
</evidence>